<dbReference type="Gene3D" id="3.80.20.20">
    <property type="entry name" value="Receptor L-domain"/>
    <property type="match status" value="2"/>
</dbReference>
<keyword evidence="3" id="KW-0964">Secreted</keyword>
<evidence type="ECO:0000256" key="1">
    <source>
        <dbReference type="ARBA" id="ARBA00004191"/>
    </source>
</evidence>
<dbReference type="SUPFAM" id="SSF49265">
    <property type="entry name" value="Fibronectin type III"/>
    <property type="match status" value="1"/>
</dbReference>
<feature type="domain" description="Receptor L-domain" evidence="6">
    <location>
        <begin position="298"/>
        <end position="388"/>
    </location>
</feature>
<dbReference type="Gene3D" id="2.60.40.10">
    <property type="entry name" value="Immunoglobulins"/>
    <property type="match status" value="1"/>
</dbReference>
<dbReference type="Pfam" id="PF01030">
    <property type="entry name" value="Recep_L_domain"/>
    <property type="match status" value="2"/>
</dbReference>
<keyword evidence="5" id="KW-0325">Glycoprotein</keyword>
<evidence type="ECO:0000259" key="6">
    <source>
        <dbReference type="Pfam" id="PF01030"/>
    </source>
</evidence>
<evidence type="ECO:0000256" key="5">
    <source>
        <dbReference type="ARBA" id="ARBA00023180"/>
    </source>
</evidence>
<dbReference type="InterPro" id="IPR003961">
    <property type="entry name" value="FN3_dom"/>
</dbReference>
<gene>
    <name evidence="7" type="ORF">GQ41_2321</name>
</gene>
<reference evidence="7 8" key="1">
    <citation type="submission" date="2019-06" db="EMBL/GenBank/DDBJ databases">
        <title>A large-scale integrated study on North Sea by COGITO (Coastal Microbe Genomic &amp; Taxonomic Observatory).</title>
        <authorList>
            <person name="Teeling H."/>
        </authorList>
    </citation>
    <scope>NUCLEOTIDE SEQUENCE [LARGE SCALE GENOMIC DNA]</scope>
    <source>
        <strain evidence="7 8">MAR_2009_79</strain>
    </source>
</reference>
<keyword evidence="2" id="KW-0134">Cell wall</keyword>
<dbReference type="PANTHER" id="PTHR31018:SF3">
    <property type="entry name" value="RECEPTOR PROTEIN-TYROSINE KINASE"/>
    <property type="match status" value="1"/>
</dbReference>
<dbReference type="Proteomes" id="UP000315363">
    <property type="component" value="Unassembled WGS sequence"/>
</dbReference>
<keyword evidence="4" id="KW-0732">Signal</keyword>
<protein>
    <submittedName>
        <fullName evidence="7">Receptor L domain-containing protein</fullName>
    </submittedName>
</protein>
<accession>A0ABY3AAD5</accession>
<dbReference type="InterPro" id="IPR036116">
    <property type="entry name" value="FN3_sf"/>
</dbReference>
<organism evidence="7 8">
    <name type="scientific">Arenibacter algicola</name>
    <dbReference type="NCBI Taxonomy" id="616991"/>
    <lineage>
        <taxon>Bacteria</taxon>
        <taxon>Pseudomonadati</taxon>
        <taxon>Bacteroidota</taxon>
        <taxon>Flavobacteriia</taxon>
        <taxon>Flavobacteriales</taxon>
        <taxon>Flavobacteriaceae</taxon>
        <taxon>Arenibacter</taxon>
    </lineage>
</organism>
<comment type="subcellular location">
    <subcellularLocation>
        <location evidence="1">Secreted</location>
        <location evidence="1">Cell wall</location>
    </subcellularLocation>
</comment>
<evidence type="ECO:0000256" key="4">
    <source>
        <dbReference type="ARBA" id="ARBA00022729"/>
    </source>
</evidence>
<name>A0ABY3AAD5_9FLAO</name>
<dbReference type="InterPro" id="IPR036941">
    <property type="entry name" value="Rcpt_L-dom_sf"/>
</dbReference>
<dbReference type="SUPFAM" id="SSF52058">
    <property type="entry name" value="L domain-like"/>
    <property type="match status" value="3"/>
</dbReference>
<evidence type="ECO:0000256" key="2">
    <source>
        <dbReference type="ARBA" id="ARBA00022512"/>
    </source>
</evidence>
<keyword evidence="7" id="KW-0675">Receptor</keyword>
<dbReference type="InterPro" id="IPR000494">
    <property type="entry name" value="Rcpt_L-dom"/>
</dbReference>
<dbReference type="RefSeq" id="WP_142189557.1">
    <property type="nucleotide sequence ID" value="NZ_VHIF01000001.1"/>
</dbReference>
<sequence length="505" mass="55107">MKKLILLLVLFQILEGCSKSNDSQNDPIADLPPDSFSVIIDEIGDRSAKIVWTASKDPENKTVAYDIYLNDQLMDSQIATFSFVFGELSPEITYSGKVVASDGINSTTMSFSFTTIVLVPVAYVGNVLLTTQQEVIDFGKNRYSSIEGSLKIGKFDNSQPKSDIDNLSSLNDLKSVSGSIDIYSTPLETLEGLNNLVSIGVSLTIFNNSSLLDLDALESLETVKELLSVGQSAALSNLNGLSNLKQVEHIIVYDCDDLQNLNGLQNIGSILNNLGIIKNDLLTDITALGHISSVEYLFIEENASLQNIDGLDNITKVGVSLRIIDNSSLTDLRAFGNLSTVGELAIFSLTSDYGMRIHKNPLLENLDGLQSLIKISGDLYIGENNNLLSFKGLNNLAEITGNFWFEQNDSLEHIGDLENLISIHRDLRIYNNFSITNLDGLSTLGRIGFALQIYDNTSLSSVCGLQNVLLNYEHSASVNIYIAQNAFDLNGGVTRQDIIDGNCSL</sequence>
<proteinExistence type="predicted"/>
<keyword evidence="8" id="KW-1185">Reference proteome</keyword>
<evidence type="ECO:0000313" key="7">
    <source>
        <dbReference type="EMBL" id="TQO37699.1"/>
    </source>
</evidence>
<feature type="domain" description="Receptor L-domain" evidence="6">
    <location>
        <begin position="145"/>
        <end position="210"/>
    </location>
</feature>
<evidence type="ECO:0000313" key="8">
    <source>
        <dbReference type="Proteomes" id="UP000315363"/>
    </source>
</evidence>
<dbReference type="InterPro" id="IPR013783">
    <property type="entry name" value="Ig-like_fold"/>
</dbReference>
<dbReference type="PANTHER" id="PTHR31018">
    <property type="entry name" value="SPORULATION-SPECIFIC PROTEIN-RELATED"/>
    <property type="match status" value="1"/>
</dbReference>
<evidence type="ECO:0000256" key="3">
    <source>
        <dbReference type="ARBA" id="ARBA00022525"/>
    </source>
</evidence>
<comment type="caution">
    <text evidence="7">The sequence shown here is derived from an EMBL/GenBank/DDBJ whole genome shotgun (WGS) entry which is preliminary data.</text>
</comment>
<dbReference type="EMBL" id="VHIF01000001">
    <property type="protein sequence ID" value="TQO37699.1"/>
    <property type="molecule type" value="Genomic_DNA"/>
</dbReference>
<dbReference type="InterPro" id="IPR051648">
    <property type="entry name" value="CWI-Assembly_Regulator"/>
</dbReference>
<dbReference type="CDD" id="cd00063">
    <property type="entry name" value="FN3"/>
    <property type="match status" value="1"/>
</dbReference>